<dbReference type="GO" id="GO:0004180">
    <property type="term" value="F:carboxypeptidase activity"/>
    <property type="evidence" value="ECO:0007669"/>
    <property type="project" value="UniProtKB-KW"/>
</dbReference>
<dbReference type="AlphaFoldDB" id="A0AA95HKD6"/>
<keyword evidence="2" id="KW-0645">Protease</keyword>
<keyword evidence="1" id="KW-0732">Signal</keyword>
<evidence type="ECO:0000313" key="3">
    <source>
        <dbReference type="Proteomes" id="UP001177934"/>
    </source>
</evidence>
<evidence type="ECO:0000313" key="2">
    <source>
        <dbReference type="EMBL" id="WHX08518.1"/>
    </source>
</evidence>
<organism evidence="2 3">
    <name type="scientific">Phocaeicola dorei</name>
    <dbReference type="NCBI Taxonomy" id="357276"/>
    <lineage>
        <taxon>Bacteria</taxon>
        <taxon>Pseudomonadati</taxon>
        <taxon>Bacteroidota</taxon>
        <taxon>Bacteroidia</taxon>
        <taxon>Bacteroidales</taxon>
        <taxon>Bacteroidaceae</taxon>
        <taxon>Phocaeicola</taxon>
    </lineage>
</organism>
<sequence>MKKHLLFLLACLFLMTGTVMAKIVKGRVIDSSDKEPIVGASIFVKSTKQGTITDIEGHFSLEIPDNVKTITVSFVGMTTREVAITPGEMTIELTAESQALDEVVVVAYGTQKSLRLPVPSPRSEMRNS</sequence>
<dbReference type="Proteomes" id="UP001177934">
    <property type="component" value="Chromosome"/>
</dbReference>
<reference evidence="2" key="1">
    <citation type="journal article" date="2023" name="Nat. Commun.">
        <title>Identification of a novel Human Milk Oligosaccharides utilization cluster in the infant gut commensal Bacteroides dorei.</title>
        <authorList>
            <person name="Kijner S."/>
            <person name="Ennis D."/>
            <person name="Shmorak S."/>
            <person name="Florentin A."/>
            <person name="Yassour M."/>
        </authorList>
    </citation>
    <scope>NUCLEOTIDE SEQUENCE</scope>
    <source>
        <strain evidence="2">2</strain>
    </source>
</reference>
<dbReference type="Gene3D" id="2.60.40.1120">
    <property type="entry name" value="Carboxypeptidase-like, regulatory domain"/>
    <property type="match status" value="1"/>
</dbReference>
<evidence type="ECO:0000256" key="1">
    <source>
        <dbReference type="SAM" id="SignalP"/>
    </source>
</evidence>
<keyword evidence="2" id="KW-0378">Hydrolase</keyword>
<accession>A0AA95HKD6</accession>
<name>A0AA95HKD6_9BACT</name>
<gene>
    <name evidence="2" type="ORF">QNN11_13425</name>
</gene>
<proteinExistence type="predicted"/>
<keyword evidence="2" id="KW-0121">Carboxypeptidase</keyword>
<feature type="chain" id="PRO_5041727066" evidence="1">
    <location>
        <begin position="22"/>
        <end position="128"/>
    </location>
</feature>
<protein>
    <submittedName>
        <fullName evidence="2">Carboxypeptidase-like regulatory domain-containing protein</fullName>
    </submittedName>
</protein>
<feature type="signal peptide" evidence="1">
    <location>
        <begin position="1"/>
        <end position="21"/>
    </location>
</feature>
<dbReference type="Pfam" id="PF13715">
    <property type="entry name" value="CarbopepD_reg_2"/>
    <property type="match status" value="1"/>
</dbReference>
<dbReference type="EMBL" id="CP126056">
    <property type="protein sequence ID" value="WHX08518.1"/>
    <property type="molecule type" value="Genomic_DNA"/>
</dbReference>
<dbReference type="SUPFAM" id="SSF49464">
    <property type="entry name" value="Carboxypeptidase regulatory domain-like"/>
    <property type="match status" value="1"/>
</dbReference>
<dbReference type="InterPro" id="IPR008969">
    <property type="entry name" value="CarboxyPept-like_regulatory"/>
</dbReference>